<protein>
    <submittedName>
        <fullName evidence="1">Uncharacterized protein</fullName>
    </submittedName>
</protein>
<evidence type="ECO:0000313" key="2">
    <source>
        <dbReference type="Proteomes" id="UP000887116"/>
    </source>
</evidence>
<keyword evidence="2" id="KW-1185">Reference proteome</keyword>
<comment type="caution">
    <text evidence="1">The sequence shown here is derived from an EMBL/GenBank/DDBJ whole genome shotgun (WGS) entry which is preliminary data.</text>
</comment>
<accession>A0A8X6KI16</accession>
<name>A0A8X6KI16_TRICU</name>
<dbReference type="EMBL" id="BMAO01021443">
    <property type="protein sequence ID" value="GFQ74524.1"/>
    <property type="molecule type" value="Genomic_DNA"/>
</dbReference>
<reference evidence="1" key="1">
    <citation type="submission" date="2020-07" db="EMBL/GenBank/DDBJ databases">
        <title>Multicomponent nature underlies the extraordinary mechanical properties of spider dragline silk.</title>
        <authorList>
            <person name="Kono N."/>
            <person name="Nakamura H."/>
            <person name="Mori M."/>
            <person name="Yoshida Y."/>
            <person name="Ohtoshi R."/>
            <person name="Malay A.D."/>
            <person name="Moran D.A.P."/>
            <person name="Tomita M."/>
            <person name="Numata K."/>
            <person name="Arakawa K."/>
        </authorList>
    </citation>
    <scope>NUCLEOTIDE SEQUENCE</scope>
</reference>
<organism evidence="1 2">
    <name type="scientific">Trichonephila clavata</name>
    <name type="common">Joro spider</name>
    <name type="synonym">Nephila clavata</name>
    <dbReference type="NCBI Taxonomy" id="2740835"/>
    <lineage>
        <taxon>Eukaryota</taxon>
        <taxon>Metazoa</taxon>
        <taxon>Ecdysozoa</taxon>
        <taxon>Arthropoda</taxon>
        <taxon>Chelicerata</taxon>
        <taxon>Arachnida</taxon>
        <taxon>Araneae</taxon>
        <taxon>Araneomorphae</taxon>
        <taxon>Entelegynae</taxon>
        <taxon>Araneoidea</taxon>
        <taxon>Nephilidae</taxon>
        <taxon>Trichonephila</taxon>
    </lineage>
</organism>
<dbReference type="Proteomes" id="UP000887116">
    <property type="component" value="Unassembled WGS sequence"/>
</dbReference>
<dbReference type="AlphaFoldDB" id="A0A8X6KI16"/>
<gene>
    <name evidence="1" type="ORF">TNCT_496971</name>
</gene>
<sequence>MSFESLRQGAHASQHNTFELKGIKKKIFLIDGSSRIIQDVYRETEPKFPKNDNKTDLRLDWEVLSENMFRLWKSETE</sequence>
<evidence type="ECO:0000313" key="1">
    <source>
        <dbReference type="EMBL" id="GFQ74524.1"/>
    </source>
</evidence>
<proteinExistence type="predicted"/>